<dbReference type="OrthoDB" id="9765151at2"/>
<keyword evidence="1 2" id="KW-0436">Ligase</keyword>
<keyword evidence="6" id="KW-1185">Reference proteome</keyword>
<evidence type="ECO:0000313" key="6">
    <source>
        <dbReference type="Proteomes" id="UP000321168"/>
    </source>
</evidence>
<dbReference type="EC" id="6.-.-.-" evidence="2"/>
<dbReference type="HAMAP" id="MF_01867">
    <property type="entry name" value="BshC"/>
    <property type="match status" value="1"/>
</dbReference>
<dbReference type="PIRSF" id="PIRSF012535">
    <property type="entry name" value="UCP012535"/>
    <property type="match status" value="1"/>
</dbReference>
<evidence type="ECO:0000256" key="2">
    <source>
        <dbReference type="HAMAP-Rule" id="MF_01867"/>
    </source>
</evidence>
<dbReference type="InterPro" id="IPR011199">
    <property type="entry name" value="Bacillithiol_biosynth_BshC"/>
</dbReference>
<proteinExistence type="inferred from homology"/>
<comment type="similarity">
    <text evidence="2">Belongs to the BshC family.</text>
</comment>
<evidence type="ECO:0000256" key="1">
    <source>
        <dbReference type="ARBA" id="ARBA00022598"/>
    </source>
</evidence>
<keyword evidence="2" id="KW-0175">Coiled coil</keyword>
<comment type="caution">
    <text evidence="5">The sequence shown here is derived from an EMBL/GenBank/DDBJ whole genome shotgun (WGS) entry which is preliminary data.</text>
</comment>
<dbReference type="InterPro" id="IPR055399">
    <property type="entry name" value="CC_BshC"/>
</dbReference>
<accession>A0A5C6VAW6</accession>
<dbReference type="Proteomes" id="UP000321168">
    <property type="component" value="Unassembled WGS sequence"/>
</dbReference>
<evidence type="ECO:0000313" key="5">
    <source>
        <dbReference type="EMBL" id="TXC81984.1"/>
    </source>
</evidence>
<dbReference type="AlphaFoldDB" id="A0A5C6VAW6"/>
<organism evidence="5 6">
    <name type="scientific">Luteibaculum oceani</name>
    <dbReference type="NCBI Taxonomy" id="1294296"/>
    <lineage>
        <taxon>Bacteria</taxon>
        <taxon>Pseudomonadati</taxon>
        <taxon>Bacteroidota</taxon>
        <taxon>Flavobacteriia</taxon>
        <taxon>Flavobacteriales</taxon>
        <taxon>Luteibaculaceae</taxon>
        <taxon>Luteibaculum</taxon>
    </lineage>
</organism>
<feature type="domain" description="Bacillithiol biosynthesis BshC C-terminal coiled-coil" evidence="4">
    <location>
        <begin position="386"/>
        <end position="542"/>
    </location>
</feature>
<dbReference type="RefSeq" id="WP_147013057.1">
    <property type="nucleotide sequence ID" value="NZ_VORB01000002.1"/>
</dbReference>
<dbReference type="Pfam" id="PF24850">
    <property type="entry name" value="CC_BshC"/>
    <property type="match status" value="1"/>
</dbReference>
<dbReference type="EMBL" id="VORB01000002">
    <property type="protein sequence ID" value="TXC81984.1"/>
    <property type="molecule type" value="Genomic_DNA"/>
</dbReference>
<evidence type="ECO:0000259" key="3">
    <source>
        <dbReference type="Pfam" id="PF10079"/>
    </source>
</evidence>
<dbReference type="InterPro" id="IPR055398">
    <property type="entry name" value="Rossmann-like_BshC"/>
</dbReference>
<feature type="domain" description="Bacillithiol biosynthesis BshC N-terminal Rossmann-like" evidence="3">
    <location>
        <begin position="24"/>
        <end position="383"/>
    </location>
</feature>
<evidence type="ECO:0000259" key="4">
    <source>
        <dbReference type="Pfam" id="PF24850"/>
    </source>
</evidence>
<sequence>MPHPYPKEEVKANYTVFGLPFQQTGMFGNMVRLYQEQSDVLKPFIKHFPSVQNFKALAENRQEQFKHRKELVSVLEASYKGIETTAQKVNIEALSNDRTVTVTTGHQLCFLGGPMYFVYKAIHTIKLAEKLSADLARKVVPVFWLASEDHDFDEVAQITLFGKKKALKKEDNLVPVGRFNLQEFKQLKDFALSFFQGFDSEKEINEMITSCWEGSENLSQFTFKLLNRWFGDQGLLVLEPDNKVLKKLFRDTLRKEVKHSFSQDAVEHTLKRFPEHFKIQAPPKSCNLFYIKDGKRYRLDKITDDSFNLYKTDYSYSLREMEDEIEDHPERFSPNVILRPLYQETILPNIAYIGGGGELAYWVQLADLFEMANIPFPQVMLRNSFQLVDSGVAKKIEKLGLSPKDLFLEENLLIDQLLAEGENTDVLDFRELTEVKSSLFQLLKAKVEQVDPTLGNSVEAQEKGFEKALDSIQKKLKKRLKERQETEINQVKNIKSRLFPDGGLQERSENVLHYLAKHGNEFFDIIKEESGDIKSEFNLIYLP</sequence>
<dbReference type="NCBIfam" id="TIGR03998">
    <property type="entry name" value="thiol_BshC"/>
    <property type="match status" value="1"/>
</dbReference>
<feature type="coiled-coil region" evidence="2">
    <location>
        <begin position="469"/>
        <end position="497"/>
    </location>
</feature>
<gene>
    <name evidence="2 5" type="primary">bshC</name>
    <name evidence="5" type="ORF">FRX97_02520</name>
</gene>
<reference evidence="5 6" key="1">
    <citation type="submission" date="2019-08" db="EMBL/GenBank/DDBJ databases">
        <title>Genome of Luteibaculum oceani JCM 18817.</title>
        <authorList>
            <person name="Bowman J.P."/>
        </authorList>
    </citation>
    <scope>NUCLEOTIDE SEQUENCE [LARGE SCALE GENOMIC DNA]</scope>
    <source>
        <strain evidence="5 6">JCM 18817</strain>
    </source>
</reference>
<dbReference type="GO" id="GO:0016874">
    <property type="term" value="F:ligase activity"/>
    <property type="evidence" value="ECO:0007669"/>
    <property type="project" value="UniProtKB-UniRule"/>
</dbReference>
<protein>
    <recommendedName>
        <fullName evidence="2">Putative cysteine ligase BshC</fullName>
        <ecNumber evidence="2">6.-.-.-</ecNumber>
    </recommendedName>
</protein>
<name>A0A5C6VAW6_9FLAO</name>
<dbReference type="Pfam" id="PF10079">
    <property type="entry name" value="Rossmann-like_BshC"/>
    <property type="match status" value="1"/>
</dbReference>